<dbReference type="InterPro" id="IPR020891">
    <property type="entry name" value="UPF0758_CS"/>
</dbReference>
<dbReference type="Proteomes" id="UP001139971">
    <property type="component" value="Unassembled WGS sequence"/>
</dbReference>
<gene>
    <name evidence="7" type="ORF">OD750_025260</name>
</gene>
<feature type="domain" description="MPN" evidence="6">
    <location>
        <begin position="44"/>
        <end position="166"/>
    </location>
</feature>
<accession>A0A9X3YRT1</accession>
<dbReference type="InterPro" id="IPR037518">
    <property type="entry name" value="MPN"/>
</dbReference>
<dbReference type="AlphaFoldDB" id="A0A9X3YRT1"/>
<evidence type="ECO:0000256" key="5">
    <source>
        <dbReference type="ARBA" id="ARBA00023049"/>
    </source>
</evidence>
<dbReference type="PROSITE" id="PS01302">
    <property type="entry name" value="UPF0758"/>
    <property type="match status" value="1"/>
</dbReference>
<dbReference type="Gene3D" id="3.40.140.10">
    <property type="entry name" value="Cytidine Deaminase, domain 2"/>
    <property type="match status" value="1"/>
</dbReference>
<dbReference type="GO" id="GO:0006508">
    <property type="term" value="P:proteolysis"/>
    <property type="evidence" value="ECO:0007669"/>
    <property type="project" value="UniProtKB-KW"/>
</dbReference>
<keyword evidence="2" id="KW-0479">Metal-binding</keyword>
<dbReference type="SUPFAM" id="SSF102712">
    <property type="entry name" value="JAB1/MPN domain"/>
    <property type="match status" value="1"/>
</dbReference>
<proteinExistence type="predicted"/>
<dbReference type="RefSeq" id="WP_263540561.1">
    <property type="nucleotide sequence ID" value="NZ_JAOVZO020000021.1"/>
</dbReference>
<evidence type="ECO:0000256" key="3">
    <source>
        <dbReference type="ARBA" id="ARBA00022801"/>
    </source>
</evidence>
<keyword evidence="3" id="KW-0378">Hydrolase</keyword>
<comment type="caution">
    <text evidence="7">The sequence shown here is derived from an EMBL/GenBank/DDBJ whole genome shotgun (WGS) entry which is preliminary data.</text>
</comment>
<reference evidence="7" key="1">
    <citation type="submission" date="2023-02" db="EMBL/GenBank/DDBJ databases">
        <title>Tahibacter soli sp. nov. isolated from soil.</title>
        <authorList>
            <person name="Baek J.H."/>
            <person name="Lee J.K."/>
            <person name="Choi D.G."/>
            <person name="Jeon C.O."/>
        </authorList>
    </citation>
    <scope>NUCLEOTIDE SEQUENCE</scope>
    <source>
        <strain evidence="7">BL</strain>
    </source>
</reference>
<organism evidence="7 8">
    <name type="scientific">Tahibacter soli</name>
    <dbReference type="NCBI Taxonomy" id="2983605"/>
    <lineage>
        <taxon>Bacteria</taxon>
        <taxon>Pseudomonadati</taxon>
        <taxon>Pseudomonadota</taxon>
        <taxon>Gammaproteobacteria</taxon>
        <taxon>Lysobacterales</taxon>
        <taxon>Rhodanobacteraceae</taxon>
        <taxon>Tahibacter</taxon>
    </lineage>
</organism>
<dbReference type="InterPro" id="IPR001405">
    <property type="entry name" value="UPF0758"/>
</dbReference>
<evidence type="ECO:0000256" key="2">
    <source>
        <dbReference type="ARBA" id="ARBA00022723"/>
    </source>
</evidence>
<dbReference type="Pfam" id="PF04002">
    <property type="entry name" value="RadC"/>
    <property type="match status" value="1"/>
</dbReference>
<dbReference type="PANTHER" id="PTHR30471:SF3">
    <property type="entry name" value="UPF0758 PROTEIN YEES-RELATED"/>
    <property type="match status" value="1"/>
</dbReference>
<dbReference type="PANTHER" id="PTHR30471">
    <property type="entry name" value="DNA REPAIR PROTEIN RADC"/>
    <property type="match status" value="1"/>
</dbReference>
<keyword evidence="1" id="KW-0645">Protease</keyword>
<dbReference type="EMBL" id="JAOVZO020000021">
    <property type="protein sequence ID" value="MDC8015848.1"/>
    <property type="molecule type" value="Genomic_DNA"/>
</dbReference>
<protein>
    <submittedName>
        <fullName evidence="7">JAB domain-containing protein</fullName>
    </submittedName>
</protein>
<evidence type="ECO:0000313" key="8">
    <source>
        <dbReference type="Proteomes" id="UP001139971"/>
    </source>
</evidence>
<evidence type="ECO:0000256" key="4">
    <source>
        <dbReference type="ARBA" id="ARBA00022833"/>
    </source>
</evidence>
<dbReference type="GO" id="GO:0046872">
    <property type="term" value="F:metal ion binding"/>
    <property type="evidence" value="ECO:0007669"/>
    <property type="project" value="UniProtKB-KW"/>
</dbReference>
<dbReference type="InterPro" id="IPR025657">
    <property type="entry name" value="RadC_JAB"/>
</dbReference>
<name>A0A9X3YRT1_9GAMM</name>
<keyword evidence="4" id="KW-0862">Zinc</keyword>
<dbReference type="GO" id="GO:0008237">
    <property type="term" value="F:metallopeptidase activity"/>
    <property type="evidence" value="ECO:0007669"/>
    <property type="project" value="UniProtKB-KW"/>
</dbReference>
<dbReference type="PROSITE" id="PS50249">
    <property type="entry name" value="MPN"/>
    <property type="match status" value="1"/>
</dbReference>
<evidence type="ECO:0000256" key="1">
    <source>
        <dbReference type="ARBA" id="ARBA00022670"/>
    </source>
</evidence>
<dbReference type="CDD" id="cd08071">
    <property type="entry name" value="MPN_DUF2466"/>
    <property type="match status" value="1"/>
</dbReference>
<evidence type="ECO:0000313" key="7">
    <source>
        <dbReference type="EMBL" id="MDC8015848.1"/>
    </source>
</evidence>
<keyword evidence="8" id="KW-1185">Reference proteome</keyword>
<sequence length="166" mass="18578">MFEADTDDFRRRILFPSEFEADYEERVLQEARAIVQRRFSGMDVLALPRTAREYLAIRLASYSEEVFACLFMTTRHQVIAFEILFRGTLTGCSVHERVVAKRALANNAAAVILVHNHPSGIAEPSEADVAITGKVREALNLMEVRLIDHFVIGGNAAVSMAERGLI</sequence>
<evidence type="ECO:0000259" key="6">
    <source>
        <dbReference type="PROSITE" id="PS50249"/>
    </source>
</evidence>
<keyword evidence="5" id="KW-0482">Metalloprotease</keyword>